<accession>A0ABT0L5J0</accession>
<evidence type="ECO:0000313" key="2">
    <source>
        <dbReference type="Proteomes" id="UP001203423"/>
    </source>
</evidence>
<dbReference type="Proteomes" id="UP001203423">
    <property type="component" value="Unassembled WGS sequence"/>
</dbReference>
<gene>
    <name evidence="1" type="ORF">L2764_00280</name>
</gene>
<proteinExistence type="predicted"/>
<sequence length="316" mass="36834">MYLDEALQRIAIIHQQHSIKCFLSLNYLQSHFDWPNAEWQDIKMIIKMEEPYFSGTILEHTSSIDVVIKRRHWVLQHALYPYSYFVMQQWISTEGFDTVFNYYLKECLQSNLYLNHHLSILLAFNEAFTLLENNNQILRFTERFCEFVTSTFYGNNQTQDPSSPSDSPLLANHGTPDIPKVLQACLTQPGFWGHNLITLSYLLKNEDKLTEAQSKQFLLHLYEQCHWDFPETADKPNINTLTEKELSLKSKSTNKKDLGKMSSLEAACKQLLLQHQSNLHQITLAAAVVYLFKNLSLSQKNEQRLLSIAHYFSLPH</sequence>
<name>A0ABT0L5J0_9GAMM</name>
<evidence type="ECO:0000313" key="1">
    <source>
        <dbReference type="EMBL" id="MCL1122956.1"/>
    </source>
</evidence>
<comment type="caution">
    <text evidence="1">The sequence shown here is derived from an EMBL/GenBank/DDBJ whole genome shotgun (WGS) entry which is preliminary data.</text>
</comment>
<keyword evidence="2" id="KW-1185">Reference proteome</keyword>
<reference evidence="1 2" key="1">
    <citation type="submission" date="2022-01" db="EMBL/GenBank/DDBJ databases">
        <title>Whole genome-based taxonomy of the Shewanellaceae.</title>
        <authorList>
            <person name="Martin-Rodriguez A.J."/>
        </authorList>
    </citation>
    <scope>NUCLEOTIDE SEQUENCE [LARGE SCALE GENOMIC DNA]</scope>
    <source>
        <strain evidence="1 2">DSM 17177</strain>
    </source>
</reference>
<protein>
    <submittedName>
        <fullName evidence="1">Uncharacterized protein</fullName>
    </submittedName>
</protein>
<dbReference type="RefSeq" id="WP_248938234.1">
    <property type="nucleotide sequence ID" value="NZ_JAKIKS010000001.1"/>
</dbReference>
<dbReference type="EMBL" id="JAKIKS010000001">
    <property type="protein sequence ID" value="MCL1122956.1"/>
    <property type="molecule type" value="Genomic_DNA"/>
</dbReference>
<organism evidence="1 2">
    <name type="scientific">Shewanella surugensis</name>
    <dbReference type="NCBI Taxonomy" id="212020"/>
    <lineage>
        <taxon>Bacteria</taxon>
        <taxon>Pseudomonadati</taxon>
        <taxon>Pseudomonadota</taxon>
        <taxon>Gammaproteobacteria</taxon>
        <taxon>Alteromonadales</taxon>
        <taxon>Shewanellaceae</taxon>
        <taxon>Shewanella</taxon>
    </lineage>
</organism>